<keyword evidence="3" id="KW-1185">Reference proteome</keyword>
<reference evidence="2" key="1">
    <citation type="submission" date="2023-07" db="EMBL/GenBank/DDBJ databases">
        <authorList>
            <consortium name="AG Swart"/>
            <person name="Singh M."/>
            <person name="Singh A."/>
            <person name="Seah K."/>
            <person name="Emmerich C."/>
        </authorList>
    </citation>
    <scope>NUCLEOTIDE SEQUENCE</scope>
    <source>
        <strain evidence="2">DP1</strain>
    </source>
</reference>
<sequence length="153" mass="17244">MYKDEQAKAQFEYQDEDVPSEDISTQSADNSPCFKSGKFINQVNELSPNTSFMAENKGVVKDKRAFMAELELISQRSKLAKQSNSMLESEARSLLVVSEMHMTRKNKSTMEVPPMIHKSLVAKNLFRGGESSDNIIETISMGDILPPRSHKRV</sequence>
<feature type="region of interest" description="Disordered" evidence="1">
    <location>
        <begin position="1"/>
        <end position="30"/>
    </location>
</feature>
<evidence type="ECO:0000313" key="2">
    <source>
        <dbReference type="EMBL" id="CAI2374549.1"/>
    </source>
</evidence>
<gene>
    <name evidence="2" type="ORF">ECRASSUSDP1_LOCUS15904</name>
</gene>
<dbReference type="AlphaFoldDB" id="A0AAD1XKX9"/>
<evidence type="ECO:0000256" key="1">
    <source>
        <dbReference type="SAM" id="MobiDB-lite"/>
    </source>
</evidence>
<organism evidence="2 3">
    <name type="scientific">Euplotes crassus</name>
    <dbReference type="NCBI Taxonomy" id="5936"/>
    <lineage>
        <taxon>Eukaryota</taxon>
        <taxon>Sar</taxon>
        <taxon>Alveolata</taxon>
        <taxon>Ciliophora</taxon>
        <taxon>Intramacronucleata</taxon>
        <taxon>Spirotrichea</taxon>
        <taxon>Hypotrichia</taxon>
        <taxon>Euplotida</taxon>
        <taxon>Euplotidae</taxon>
        <taxon>Moneuplotes</taxon>
    </lineage>
</organism>
<dbReference type="Proteomes" id="UP001295684">
    <property type="component" value="Unassembled WGS sequence"/>
</dbReference>
<protein>
    <submittedName>
        <fullName evidence="2">Uncharacterized protein</fullName>
    </submittedName>
</protein>
<comment type="caution">
    <text evidence="2">The sequence shown here is derived from an EMBL/GenBank/DDBJ whole genome shotgun (WGS) entry which is preliminary data.</text>
</comment>
<dbReference type="EMBL" id="CAMPGE010015962">
    <property type="protein sequence ID" value="CAI2374549.1"/>
    <property type="molecule type" value="Genomic_DNA"/>
</dbReference>
<accession>A0AAD1XKX9</accession>
<proteinExistence type="predicted"/>
<name>A0AAD1XKX9_EUPCR</name>
<evidence type="ECO:0000313" key="3">
    <source>
        <dbReference type="Proteomes" id="UP001295684"/>
    </source>
</evidence>